<feature type="compositionally biased region" description="Acidic residues" evidence="6">
    <location>
        <begin position="427"/>
        <end position="449"/>
    </location>
</feature>
<evidence type="ECO:0000259" key="8">
    <source>
        <dbReference type="Pfam" id="PF04825"/>
    </source>
</evidence>
<dbReference type="GO" id="GO:0007062">
    <property type="term" value="P:sister chromatid cohesion"/>
    <property type="evidence" value="ECO:0007669"/>
    <property type="project" value="InterPro"/>
</dbReference>
<protein>
    <submittedName>
        <fullName evidence="10">Double-strand-break repair protein rad21 homolog isoform X1</fullName>
    </submittedName>
</protein>
<feature type="compositionally biased region" description="Basic and acidic residues" evidence="6">
    <location>
        <begin position="383"/>
        <end position="392"/>
    </location>
</feature>
<dbReference type="InParanoid" id="A0A1S3KFH3"/>
<feature type="domain" description="Rad21/Rec8-like protein N-terminal" evidence="8">
    <location>
        <begin position="1"/>
        <end position="102"/>
    </location>
</feature>
<keyword evidence="4" id="KW-0158">Chromosome</keyword>
<reference evidence="10" key="1">
    <citation type="submission" date="2025-08" db="UniProtKB">
        <authorList>
            <consortium name="RefSeq"/>
        </authorList>
    </citation>
    <scope>IDENTIFICATION</scope>
    <source>
        <tissue evidence="10">Gonads</tissue>
    </source>
</reference>
<evidence type="ECO:0000256" key="5">
    <source>
        <dbReference type="ARBA" id="ARBA00023242"/>
    </source>
</evidence>
<dbReference type="FunCoup" id="A0A1S3KFH3">
    <property type="interactions" value="2528"/>
</dbReference>
<keyword evidence="9" id="KW-1185">Reference proteome</keyword>
<dbReference type="GO" id="GO:0003682">
    <property type="term" value="F:chromatin binding"/>
    <property type="evidence" value="ECO:0007669"/>
    <property type="project" value="TreeGrafter"/>
</dbReference>
<dbReference type="RefSeq" id="XP_013421390.1">
    <property type="nucleotide sequence ID" value="XM_013565936.1"/>
</dbReference>
<feature type="compositionally biased region" description="Polar residues" evidence="6">
    <location>
        <begin position="271"/>
        <end position="287"/>
    </location>
</feature>
<name>A0A1S3KFH3_LINAN</name>
<evidence type="ECO:0000256" key="4">
    <source>
        <dbReference type="ARBA" id="ARBA00022454"/>
    </source>
</evidence>
<feature type="region of interest" description="Disordered" evidence="6">
    <location>
        <begin position="626"/>
        <end position="714"/>
    </location>
</feature>
<proteinExistence type="inferred from homology"/>
<dbReference type="InterPro" id="IPR023093">
    <property type="entry name" value="ScpA-like_C"/>
</dbReference>
<comment type="subcellular location">
    <subcellularLocation>
        <location evidence="2">Chromosome</location>
    </subcellularLocation>
    <subcellularLocation>
        <location evidence="1">Nucleus</location>
    </subcellularLocation>
</comment>
<feature type="compositionally biased region" description="Polar residues" evidence="6">
    <location>
        <begin position="247"/>
        <end position="264"/>
    </location>
</feature>
<dbReference type="GO" id="GO:0008278">
    <property type="term" value="C:cohesin complex"/>
    <property type="evidence" value="ECO:0007669"/>
    <property type="project" value="InterPro"/>
</dbReference>
<evidence type="ECO:0000256" key="2">
    <source>
        <dbReference type="ARBA" id="ARBA00004286"/>
    </source>
</evidence>
<dbReference type="GO" id="GO:1990414">
    <property type="term" value="P:replication-born double-strand break repair via sister chromatid exchange"/>
    <property type="evidence" value="ECO:0007669"/>
    <property type="project" value="TreeGrafter"/>
</dbReference>
<evidence type="ECO:0000259" key="7">
    <source>
        <dbReference type="Pfam" id="PF04824"/>
    </source>
</evidence>
<dbReference type="InterPro" id="IPR036390">
    <property type="entry name" value="WH_DNA-bd_sf"/>
</dbReference>
<dbReference type="Gene3D" id="1.10.10.580">
    <property type="entry name" value="Structural maintenance of chromosome 1. Chain E"/>
    <property type="match status" value="1"/>
</dbReference>
<evidence type="ECO:0000256" key="1">
    <source>
        <dbReference type="ARBA" id="ARBA00004123"/>
    </source>
</evidence>
<evidence type="ECO:0000256" key="6">
    <source>
        <dbReference type="SAM" id="MobiDB-lite"/>
    </source>
</evidence>
<dbReference type="GO" id="GO:0005634">
    <property type="term" value="C:nucleus"/>
    <property type="evidence" value="ECO:0007669"/>
    <property type="project" value="UniProtKB-SubCell"/>
</dbReference>
<dbReference type="KEGG" id="lak:106181524"/>
<feature type="compositionally biased region" description="Basic and acidic residues" evidence="6">
    <location>
        <begin position="340"/>
        <end position="354"/>
    </location>
</feature>
<dbReference type="InterPro" id="IPR049589">
    <property type="entry name" value="NXP1_M-like"/>
</dbReference>
<dbReference type="InterPro" id="IPR039781">
    <property type="entry name" value="Rad21/Rec8-like"/>
</dbReference>
<dbReference type="Pfam" id="PF04824">
    <property type="entry name" value="Rad21_Rec8"/>
    <property type="match status" value="1"/>
</dbReference>
<sequence length="822" mass="91070">MFYAHFVLSKKGPLARIWLAAHWDKKLTKAHVFETNISSSVEAILEPKVKMALRTSGHLLLGVVRIYSRKAKYLLADCNEAFVKIKMAFRPGVVDLPEENREAAVAAITLPETFHDFDTTMADLNDIDVNAQFSVNQSRPEEITMREDFGNITLVGDDGFDDSDDDLGGSVDEEVVHCLICTFFTRDKRIDMNLILDTIDSLLAEEKCNILDIKTILETDHYYTSAIFFKNHRTFKTSTPNKRKMNSSKNGQVKNASSQELSQKVNDRSSEGTSLVNKSQTQSSLNGSKDLPKNGSEASLQVSTCNRNDSFQSQDSGIVCDCDGDVSDTDSDWAFQSNTTRDEATQKEGDIGFDDREMLRDATLGVEDSLYKNPDSSNILLDSVRDKSKDAETSLPKPMDVDLDAPIKDDGFGGAIGGGMLARAPVSDDDDDDGGPMGGDDDDDDDDNFGGDVDHALFGEGFMEGGPLFEDAPMAEVSMVSEVAPMDAHAKQVEKIQAVVHDDGPETTGAGVSTMPNQTTLVQNEEEAFALEPLDVTSVHGTEKRTKRKRKLIVDEQKCIQSETMKLQLSDASDILTTLDLAPPTKKLMHWKETGGVEKLFALPGRALPSRVISKLFNKNLVTQPVTEEDQEAGEKIELSEEPEVAREEEQPTMALEEILPPPEQESTIVPQEKSTTVEPEKKRSRKEKAADKENRLEKSSILDHPPVTPGPEDNDVGLIDFQDNVELPVDLDGQPVEETAEQEEIRWNKRSLQMLHSLQTLLKRTDSIKFQDVTNRNNRKQAASKFYALLVLKKQNAVQVAQSEPYTSIHISKGPQFTAVF</sequence>
<feature type="region of interest" description="Disordered" evidence="6">
    <location>
        <begin position="333"/>
        <end position="354"/>
    </location>
</feature>
<dbReference type="CDD" id="cd21792">
    <property type="entry name" value="Rad21_Rec8_M_NXP1-like"/>
    <property type="match status" value="1"/>
</dbReference>
<feature type="domain" description="Rad21/Rec8-like protein C-terminal eukaryotic" evidence="7">
    <location>
        <begin position="769"/>
        <end position="818"/>
    </location>
</feature>
<feature type="compositionally biased region" description="Basic and acidic residues" evidence="6">
    <location>
        <begin position="633"/>
        <end position="650"/>
    </location>
</feature>
<evidence type="ECO:0000313" key="9">
    <source>
        <dbReference type="Proteomes" id="UP000085678"/>
    </source>
</evidence>
<feature type="compositionally biased region" description="Basic and acidic residues" evidence="6">
    <location>
        <begin position="688"/>
        <end position="702"/>
    </location>
</feature>
<dbReference type="InterPro" id="IPR006909">
    <property type="entry name" value="Rad21/Rec8_C_eu"/>
</dbReference>
<dbReference type="InterPro" id="IPR006910">
    <property type="entry name" value="Rad21_Rec8_N"/>
</dbReference>
<dbReference type="Proteomes" id="UP000085678">
    <property type="component" value="Unplaced"/>
</dbReference>
<dbReference type="OrthoDB" id="10071381at2759"/>
<dbReference type="GeneID" id="106181524"/>
<organism evidence="9 10">
    <name type="scientific">Lingula anatina</name>
    <name type="common">Brachiopod</name>
    <name type="synonym">Lingula unguis</name>
    <dbReference type="NCBI Taxonomy" id="7574"/>
    <lineage>
        <taxon>Eukaryota</taxon>
        <taxon>Metazoa</taxon>
        <taxon>Spiralia</taxon>
        <taxon>Lophotrochozoa</taxon>
        <taxon>Brachiopoda</taxon>
        <taxon>Linguliformea</taxon>
        <taxon>Lingulata</taxon>
        <taxon>Lingulida</taxon>
        <taxon>Linguloidea</taxon>
        <taxon>Lingulidae</taxon>
        <taxon>Lingula</taxon>
    </lineage>
</organism>
<feature type="compositionally biased region" description="Polar residues" evidence="6">
    <location>
        <begin position="665"/>
        <end position="678"/>
    </location>
</feature>
<dbReference type="PANTHER" id="PTHR12585:SF69">
    <property type="entry name" value="FI11703P"/>
    <property type="match status" value="1"/>
</dbReference>
<dbReference type="AlphaFoldDB" id="A0A1S3KFH3"/>
<dbReference type="PANTHER" id="PTHR12585">
    <property type="entry name" value="SCC1 / RAD21 FAMILY MEMBER"/>
    <property type="match status" value="1"/>
</dbReference>
<comment type="similarity">
    <text evidence="3">Belongs to the rad21 family.</text>
</comment>
<dbReference type="STRING" id="7574.A0A1S3KFH3"/>
<feature type="region of interest" description="Disordered" evidence="6">
    <location>
        <begin position="238"/>
        <end position="301"/>
    </location>
</feature>
<accession>A0A1S3KFH3</accession>
<dbReference type="SUPFAM" id="SSF46785">
    <property type="entry name" value="Winged helix' DNA-binding domain"/>
    <property type="match status" value="1"/>
</dbReference>
<evidence type="ECO:0000256" key="3">
    <source>
        <dbReference type="ARBA" id="ARBA00009870"/>
    </source>
</evidence>
<dbReference type="Pfam" id="PF04825">
    <property type="entry name" value="Rad21_Rec8_N"/>
    <property type="match status" value="1"/>
</dbReference>
<feature type="region of interest" description="Disordered" evidence="6">
    <location>
        <begin position="368"/>
        <end position="454"/>
    </location>
</feature>
<gene>
    <name evidence="10" type="primary">LOC106181524</name>
</gene>
<evidence type="ECO:0000313" key="10">
    <source>
        <dbReference type="RefSeq" id="XP_013421390.1"/>
    </source>
</evidence>
<keyword evidence="5" id="KW-0539">Nucleus</keyword>